<keyword evidence="8" id="KW-0762">Sugar transport</keyword>
<dbReference type="InterPro" id="IPR003018">
    <property type="entry name" value="GAF"/>
</dbReference>
<dbReference type="SUPFAM" id="SSF55781">
    <property type="entry name" value="GAF domain-like"/>
    <property type="match status" value="1"/>
</dbReference>
<dbReference type="EC" id="2.7.3.9" evidence="5"/>
<keyword evidence="6" id="KW-0813">Transport</keyword>
<accession>A0A7L5BWK1</accession>
<keyword evidence="9 15" id="KW-0808">Transferase</keyword>
<keyword evidence="16" id="KW-1185">Reference proteome</keyword>
<dbReference type="InterPro" id="IPR036637">
    <property type="entry name" value="Phosphohistidine_dom_sf"/>
</dbReference>
<gene>
    <name evidence="15" type="primary">ptsP</name>
    <name evidence="15" type="ORF">G5B40_00030</name>
</gene>
<evidence type="ECO:0000313" key="15">
    <source>
        <dbReference type="EMBL" id="QIE53969.1"/>
    </source>
</evidence>
<dbReference type="NCBIfam" id="TIGR01417">
    <property type="entry name" value="PTS_I_fam"/>
    <property type="match status" value="1"/>
</dbReference>
<proteinExistence type="inferred from homology"/>
<dbReference type="GO" id="GO:0005737">
    <property type="term" value="C:cytoplasm"/>
    <property type="evidence" value="ECO:0007669"/>
    <property type="project" value="UniProtKB-SubCell"/>
</dbReference>
<dbReference type="GO" id="GO:0009401">
    <property type="term" value="P:phosphoenolpyruvate-dependent sugar phosphotransferase system"/>
    <property type="evidence" value="ECO:0007669"/>
    <property type="project" value="UniProtKB-KW"/>
</dbReference>
<keyword evidence="10" id="KW-0598">Phosphotransferase system</keyword>
<keyword evidence="11" id="KW-0479">Metal-binding</keyword>
<evidence type="ECO:0000256" key="12">
    <source>
        <dbReference type="ARBA" id="ARBA00022777"/>
    </source>
</evidence>
<dbReference type="InterPro" id="IPR050499">
    <property type="entry name" value="PEP-utilizing_PTS_enzyme"/>
</dbReference>
<comment type="cofactor">
    <cofactor evidence="2">
        <name>Mg(2+)</name>
        <dbReference type="ChEBI" id="CHEBI:18420"/>
    </cofactor>
</comment>
<keyword evidence="7" id="KW-0963">Cytoplasm</keyword>
<name>A0A7L5BWK1_9RHOB</name>
<dbReference type="AlphaFoldDB" id="A0A7L5BWK1"/>
<dbReference type="Gene3D" id="3.30.450.40">
    <property type="match status" value="1"/>
</dbReference>
<evidence type="ECO:0000256" key="8">
    <source>
        <dbReference type="ARBA" id="ARBA00022597"/>
    </source>
</evidence>
<dbReference type="Pfam" id="PF02896">
    <property type="entry name" value="PEP-utilizers_C"/>
    <property type="match status" value="1"/>
</dbReference>
<dbReference type="InterPro" id="IPR029016">
    <property type="entry name" value="GAF-like_dom_sf"/>
</dbReference>
<keyword evidence="12" id="KW-0418">Kinase</keyword>
<dbReference type="InterPro" id="IPR008731">
    <property type="entry name" value="PTS_EIN"/>
</dbReference>
<evidence type="ECO:0000256" key="7">
    <source>
        <dbReference type="ARBA" id="ARBA00022490"/>
    </source>
</evidence>
<dbReference type="Pfam" id="PF05524">
    <property type="entry name" value="PEP-utilisers_N"/>
    <property type="match status" value="1"/>
</dbReference>
<reference evidence="15 16" key="1">
    <citation type="submission" date="2020-02" db="EMBL/GenBank/DDBJ databases">
        <title>complete genome sequence of Rhodobacteraceae bacterium.</title>
        <authorList>
            <person name="Park J."/>
            <person name="Kim Y.-S."/>
            <person name="Kim K.-H."/>
        </authorList>
    </citation>
    <scope>NUCLEOTIDE SEQUENCE [LARGE SCALE GENOMIC DNA]</scope>
    <source>
        <strain evidence="15 16">RR4-56</strain>
    </source>
</reference>
<dbReference type="GO" id="GO:0008965">
    <property type="term" value="F:phosphoenolpyruvate-protein phosphotransferase activity"/>
    <property type="evidence" value="ECO:0007669"/>
    <property type="project" value="UniProtKB-EC"/>
</dbReference>
<dbReference type="Gene3D" id="3.20.20.60">
    <property type="entry name" value="Phosphoenolpyruvate-binding domains"/>
    <property type="match status" value="1"/>
</dbReference>
<dbReference type="SUPFAM" id="SSF51621">
    <property type="entry name" value="Phosphoenolpyruvate/pyruvate domain"/>
    <property type="match status" value="1"/>
</dbReference>
<dbReference type="InterPro" id="IPR000121">
    <property type="entry name" value="PEP_util_C"/>
</dbReference>
<dbReference type="RefSeq" id="WP_165093534.1">
    <property type="nucleotide sequence ID" value="NZ_CP049056.1"/>
</dbReference>
<dbReference type="SMART" id="SM00065">
    <property type="entry name" value="GAF"/>
    <property type="match status" value="1"/>
</dbReference>
<dbReference type="InterPro" id="IPR006318">
    <property type="entry name" value="PTS_EI-like"/>
</dbReference>
<feature type="domain" description="GAF" evidence="14">
    <location>
        <begin position="25"/>
        <end position="171"/>
    </location>
</feature>
<evidence type="ECO:0000256" key="6">
    <source>
        <dbReference type="ARBA" id="ARBA00022448"/>
    </source>
</evidence>
<dbReference type="SUPFAM" id="SSF47831">
    <property type="entry name" value="Enzyme I of the PEP:sugar phosphotransferase system HPr-binding (sub)domain"/>
    <property type="match status" value="1"/>
</dbReference>
<dbReference type="Gene3D" id="1.10.274.10">
    <property type="entry name" value="PtsI, HPr-binding domain"/>
    <property type="match status" value="1"/>
</dbReference>
<keyword evidence="13" id="KW-0460">Magnesium</keyword>
<dbReference type="InterPro" id="IPR008279">
    <property type="entry name" value="PEP-util_enz_mobile_dom"/>
</dbReference>
<dbReference type="PANTHER" id="PTHR46244:SF6">
    <property type="entry name" value="PHOSPHOENOLPYRUVATE-PROTEIN PHOSPHOTRANSFERASE"/>
    <property type="match status" value="1"/>
</dbReference>
<dbReference type="Gene3D" id="3.50.30.10">
    <property type="entry name" value="Phosphohistidine domain"/>
    <property type="match status" value="1"/>
</dbReference>
<evidence type="ECO:0000256" key="10">
    <source>
        <dbReference type="ARBA" id="ARBA00022683"/>
    </source>
</evidence>
<dbReference type="Proteomes" id="UP000503336">
    <property type="component" value="Chromosome"/>
</dbReference>
<dbReference type="InterPro" id="IPR040442">
    <property type="entry name" value="Pyrv_kinase-like_dom_sf"/>
</dbReference>
<evidence type="ECO:0000256" key="4">
    <source>
        <dbReference type="ARBA" id="ARBA00007837"/>
    </source>
</evidence>
<evidence type="ECO:0000256" key="3">
    <source>
        <dbReference type="ARBA" id="ARBA00004496"/>
    </source>
</evidence>
<comment type="similarity">
    <text evidence="4">Belongs to the PEP-utilizing enzyme family.</text>
</comment>
<evidence type="ECO:0000256" key="1">
    <source>
        <dbReference type="ARBA" id="ARBA00000683"/>
    </source>
</evidence>
<dbReference type="Pfam" id="PF01590">
    <property type="entry name" value="GAF"/>
    <property type="match status" value="1"/>
</dbReference>
<dbReference type="Pfam" id="PF00391">
    <property type="entry name" value="PEP-utilizers"/>
    <property type="match status" value="1"/>
</dbReference>
<dbReference type="GO" id="GO:0046872">
    <property type="term" value="F:metal ion binding"/>
    <property type="evidence" value="ECO:0007669"/>
    <property type="project" value="UniProtKB-KW"/>
</dbReference>
<evidence type="ECO:0000313" key="16">
    <source>
        <dbReference type="Proteomes" id="UP000503336"/>
    </source>
</evidence>
<dbReference type="SUPFAM" id="SSF52009">
    <property type="entry name" value="Phosphohistidine domain"/>
    <property type="match status" value="1"/>
</dbReference>
<evidence type="ECO:0000256" key="13">
    <source>
        <dbReference type="ARBA" id="ARBA00022842"/>
    </source>
</evidence>
<organism evidence="15 16">
    <name type="scientific">Pikeienuella piscinae</name>
    <dbReference type="NCBI Taxonomy" id="2748098"/>
    <lineage>
        <taxon>Bacteria</taxon>
        <taxon>Pseudomonadati</taxon>
        <taxon>Pseudomonadota</taxon>
        <taxon>Alphaproteobacteria</taxon>
        <taxon>Rhodobacterales</taxon>
        <taxon>Paracoccaceae</taxon>
        <taxon>Pikeienuella</taxon>
    </lineage>
</organism>
<evidence type="ECO:0000256" key="5">
    <source>
        <dbReference type="ARBA" id="ARBA00012232"/>
    </source>
</evidence>
<dbReference type="GO" id="GO:0016301">
    <property type="term" value="F:kinase activity"/>
    <property type="evidence" value="ECO:0007669"/>
    <property type="project" value="UniProtKB-KW"/>
</dbReference>
<keyword evidence="15" id="KW-0670">Pyruvate</keyword>
<dbReference type="PRINTS" id="PR01736">
    <property type="entry name" value="PHPHTRNFRASE"/>
</dbReference>
<comment type="catalytic activity">
    <reaction evidence="1">
        <text>L-histidyl-[protein] + phosphoenolpyruvate = N(pros)-phospho-L-histidyl-[protein] + pyruvate</text>
        <dbReference type="Rhea" id="RHEA:23880"/>
        <dbReference type="Rhea" id="RHEA-COMP:9745"/>
        <dbReference type="Rhea" id="RHEA-COMP:9746"/>
        <dbReference type="ChEBI" id="CHEBI:15361"/>
        <dbReference type="ChEBI" id="CHEBI:29979"/>
        <dbReference type="ChEBI" id="CHEBI:58702"/>
        <dbReference type="ChEBI" id="CHEBI:64837"/>
        <dbReference type="EC" id="2.7.3.9"/>
    </reaction>
</comment>
<evidence type="ECO:0000256" key="2">
    <source>
        <dbReference type="ARBA" id="ARBA00001946"/>
    </source>
</evidence>
<dbReference type="KEGG" id="hdh:G5B40_00030"/>
<dbReference type="InterPro" id="IPR036618">
    <property type="entry name" value="PtsI_HPr-bd_sf"/>
</dbReference>
<dbReference type="EMBL" id="CP049056">
    <property type="protein sequence ID" value="QIE53969.1"/>
    <property type="molecule type" value="Genomic_DNA"/>
</dbReference>
<dbReference type="PANTHER" id="PTHR46244">
    <property type="entry name" value="PHOSPHOENOLPYRUVATE-PROTEIN PHOSPHOTRANSFERASE"/>
    <property type="match status" value="1"/>
</dbReference>
<protein>
    <recommendedName>
        <fullName evidence="5">phosphoenolpyruvate--protein phosphotransferase</fullName>
        <ecNumber evidence="5">2.7.3.9</ecNumber>
    </recommendedName>
</protein>
<sequence length="744" mass="80272">MPPAADIGSRVLLRRLRQVMAQPGDPQARLDRIVSVIATNMVAEVCSIYLRRDEAMLELCATEGLRAEAVHRTRFRYGQGLVGRIAQRAEPLTTTDAPRAPGFEYRPETGEEIYSSFCGVPIQRLGKVIGVLVVQNAAAREYTEDEIDALEVIAMVIAEMADAGQLTGEGFDLARSAPKTYQGVAASDGAAIGPVHLHEPKLAISNPFTDDVEGERARLDASMVDLRHEVDALVAADLAGAPAEYREVLEAYRMFAHDKGWLRRLHEAVASGVVAEVAVERVQSAARSRMERAANPYLRDRLHDLDDLANRLLRRLNGGVGGETPQGAILVCRTIGPGELLDHGGRIAAVVMEEGAVGSHAAIVARALAIPMVVGIERIVAEAENGDAMIVDGDRGEAFLRPPDNLADAYREKIASAKEAEARYREIRGQPAETRDGAHVALHINAGLLSDMPNLHDVGAAGVGLYRTELQFLTRPTLPRRADQAALYGRVLDAARGAPVVFRTLDIGSDKVLPYMRRPLEENPALGWRAIRVGLDKPFALKMQAQALLRGAGARPLRVMFPFIAAESEFYAARDIVTETHARLQKLGYTVTDDLKVGAMLETPSLAYASDSFFSDVDFLSVGGNDLLQFFFAADRGNERVRRRYDTLSASYLGFLRAIIARADAAGTPISFCGEAAGRAEEAVALAAIGFRALSMRPASIGRVKFALRAVELQAARSIVDEAIAGGAAARPAIRAMLARAGAL</sequence>
<evidence type="ECO:0000256" key="11">
    <source>
        <dbReference type="ARBA" id="ARBA00022723"/>
    </source>
</evidence>
<comment type="subcellular location">
    <subcellularLocation>
        <location evidence="3">Cytoplasm</location>
    </subcellularLocation>
</comment>
<evidence type="ECO:0000259" key="14">
    <source>
        <dbReference type="SMART" id="SM00065"/>
    </source>
</evidence>
<evidence type="ECO:0000256" key="9">
    <source>
        <dbReference type="ARBA" id="ARBA00022679"/>
    </source>
</evidence>
<dbReference type="InterPro" id="IPR015813">
    <property type="entry name" value="Pyrv/PenolPyrv_kinase-like_dom"/>
</dbReference>